<dbReference type="RefSeq" id="WP_349278855.1">
    <property type="nucleotide sequence ID" value="NZ_CBCSCU010000018.1"/>
</dbReference>
<dbReference type="EMBL" id="CP157675">
    <property type="protein sequence ID" value="XBP69900.1"/>
    <property type="molecule type" value="Genomic_DNA"/>
</dbReference>
<evidence type="ECO:0000313" key="1">
    <source>
        <dbReference type="EMBL" id="XBP69900.1"/>
    </source>
</evidence>
<name>A0AAU7LQL1_9BURK</name>
<gene>
    <name evidence="1" type="ORF">ABLV49_18805</name>
</gene>
<organism evidence="1">
    <name type="scientific">Polaromonas hydrogenivorans</name>
    <dbReference type="NCBI Taxonomy" id="335476"/>
    <lineage>
        <taxon>Bacteria</taxon>
        <taxon>Pseudomonadati</taxon>
        <taxon>Pseudomonadota</taxon>
        <taxon>Betaproteobacteria</taxon>
        <taxon>Burkholderiales</taxon>
        <taxon>Comamonadaceae</taxon>
        <taxon>Polaromonas</taxon>
    </lineage>
</organism>
<protein>
    <submittedName>
        <fullName evidence="1">Uncharacterized protein</fullName>
    </submittedName>
</protein>
<sequence>MGTGLNIVIPAQAGIQLSDEKPGALQAPYWIPACAGMTNAK</sequence>
<accession>A0AAU7LQL1</accession>
<reference evidence="1" key="1">
    <citation type="submission" date="2024-05" db="EMBL/GenBank/DDBJ databases">
        <authorList>
            <person name="Bunk B."/>
            <person name="Swiderski J."/>
            <person name="Sproer C."/>
            <person name="Thiel V."/>
        </authorList>
    </citation>
    <scope>NUCLEOTIDE SEQUENCE</scope>
    <source>
        <strain evidence="1">DSM 17735</strain>
    </source>
</reference>
<dbReference type="AlphaFoldDB" id="A0AAU7LQL1"/>
<proteinExistence type="predicted"/>